<evidence type="ECO:0000313" key="8">
    <source>
        <dbReference type="EMBL" id="POS70894.1"/>
    </source>
</evidence>
<feature type="region of interest" description="Disordered" evidence="7">
    <location>
        <begin position="1"/>
        <end position="57"/>
    </location>
</feature>
<organism evidence="8 9">
    <name type="scientific">Diaporthe helianthi</name>
    <dbReference type="NCBI Taxonomy" id="158607"/>
    <lineage>
        <taxon>Eukaryota</taxon>
        <taxon>Fungi</taxon>
        <taxon>Dikarya</taxon>
        <taxon>Ascomycota</taxon>
        <taxon>Pezizomycotina</taxon>
        <taxon>Sordariomycetes</taxon>
        <taxon>Sordariomycetidae</taxon>
        <taxon>Diaporthales</taxon>
        <taxon>Diaporthaceae</taxon>
        <taxon>Diaporthe</taxon>
    </lineage>
</organism>
<dbReference type="Gene3D" id="1.25.10.10">
    <property type="entry name" value="Leucine-rich Repeat Variant"/>
    <property type="match status" value="2"/>
</dbReference>
<evidence type="ECO:0000256" key="7">
    <source>
        <dbReference type="SAM" id="MobiDB-lite"/>
    </source>
</evidence>
<dbReference type="OrthoDB" id="392571at2759"/>
<dbReference type="GO" id="GO:0000056">
    <property type="term" value="P:ribosomal small subunit export from nucleus"/>
    <property type="evidence" value="ECO:0007669"/>
    <property type="project" value="TreeGrafter"/>
</dbReference>
<evidence type="ECO:0000256" key="5">
    <source>
        <dbReference type="ARBA" id="ARBA00030932"/>
    </source>
</evidence>
<dbReference type="GO" id="GO:0000480">
    <property type="term" value="P:endonucleolytic cleavage in 5'-ETS of tricistronic rRNA transcript (SSU-rRNA, 5.8S rRNA, LSU-rRNA)"/>
    <property type="evidence" value="ECO:0007669"/>
    <property type="project" value="TreeGrafter"/>
</dbReference>
<dbReference type="InterPro" id="IPR016024">
    <property type="entry name" value="ARM-type_fold"/>
</dbReference>
<keyword evidence="3" id="KW-0677">Repeat</keyword>
<feature type="region of interest" description="Disordered" evidence="7">
    <location>
        <begin position="704"/>
        <end position="732"/>
    </location>
</feature>
<dbReference type="EMBL" id="MAVT02001448">
    <property type="protein sequence ID" value="POS70894.1"/>
    <property type="molecule type" value="Genomic_DNA"/>
</dbReference>
<dbReference type="GO" id="GO:0000447">
    <property type="term" value="P:endonucleolytic cleavage in ITS1 to separate SSU-rRNA from 5.8S rRNA and LSU-rRNA from tricistronic rRNA transcript (SSU-rRNA, 5.8S rRNA, LSU-rRNA)"/>
    <property type="evidence" value="ECO:0007669"/>
    <property type="project" value="TreeGrafter"/>
</dbReference>
<dbReference type="AlphaFoldDB" id="A0A2P5HKW2"/>
<reference evidence="8" key="1">
    <citation type="submission" date="2017-09" db="EMBL/GenBank/DDBJ databases">
        <title>Polyketide synthases of a Diaporthe helianthi virulent isolate.</title>
        <authorList>
            <person name="Baroncelli R."/>
        </authorList>
    </citation>
    <scope>NUCLEOTIDE SEQUENCE [LARGE SCALE GENOMIC DNA]</scope>
    <source>
        <strain evidence="8">7/96</strain>
    </source>
</reference>
<dbReference type="InterPro" id="IPR040000">
    <property type="entry name" value="NOP9"/>
</dbReference>
<dbReference type="Proteomes" id="UP000094444">
    <property type="component" value="Unassembled WGS sequence"/>
</dbReference>
<evidence type="ECO:0000256" key="4">
    <source>
        <dbReference type="ARBA" id="ARBA00024893"/>
    </source>
</evidence>
<dbReference type="InterPro" id="IPR011989">
    <property type="entry name" value="ARM-like"/>
</dbReference>
<dbReference type="Pfam" id="PF22493">
    <property type="entry name" value="PUF_NOP9"/>
    <property type="match status" value="1"/>
</dbReference>
<name>A0A2P5HKW2_DIAHE</name>
<proteinExistence type="predicted"/>
<dbReference type="GO" id="GO:0030686">
    <property type="term" value="C:90S preribosome"/>
    <property type="evidence" value="ECO:0007669"/>
    <property type="project" value="TreeGrafter"/>
</dbReference>
<dbReference type="GO" id="GO:0005730">
    <property type="term" value="C:nucleolus"/>
    <property type="evidence" value="ECO:0007669"/>
    <property type="project" value="UniProtKB-SubCell"/>
</dbReference>
<dbReference type="GO" id="GO:0003723">
    <property type="term" value="F:RNA binding"/>
    <property type="evidence" value="ECO:0007669"/>
    <property type="project" value="InterPro"/>
</dbReference>
<accession>A0A2P5HKW2</accession>
<dbReference type="FunCoup" id="A0A2P5HKW2">
    <property type="interactions" value="895"/>
</dbReference>
<feature type="compositionally biased region" description="Basic residues" evidence="7">
    <location>
        <begin position="1"/>
        <end position="10"/>
    </location>
</feature>
<feature type="compositionally biased region" description="Basic and acidic residues" evidence="7">
    <location>
        <begin position="11"/>
        <end position="32"/>
    </location>
</feature>
<evidence type="ECO:0000313" key="9">
    <source>
        <dbReference type="Proteomes" id="UP000094444"/>
    </source>
</evidence>
<dbReference type="PANTHER" id="PTHR13102:SF0">
    <property type="entry name" value="NUCLEOLAR PROTEIN 9"/>
    <property type="match status" value="1"/>
</dbReference>
<protein>
    <recommendedName>
        <fullName evidence="2">Nucleolar protein 9</fullName>
    </recommendedName>
    <alternativeName>
        <fullName evidence="5 6">Pumilio domain-containing protein NOP9</fullName>
    </alternativeName>
</protein>
<dbReference type="SMART" id="SM00025">
    <property type="entry name" value="Pumilio"/>
    <property type="match status" value="5"/>
</dbReference>
<evidence type="ECO:0000256" key="6">
    <source>
        <dbReference type="ARBA" id="ARBA00031929"/>
    </source>
</evidence>
<feature type="region of interest" description="Disordered" evidence="7">
    <location>
        <begin position="190"/>
        <end position="215"/>
    </location>
</feature>
<sequence>MARDKKSKRQLIRDEKKAKKRQREVENDETKQERKRQRVEAAEGNGADGVALNDEGYAGIAEQMQHLGGGGGSSAEPEREFFGMLTDEEQEYFRSADEKLETNDFESDEDRGYFLQSIYTEAVGKELKLASSQSCSRLMERLILLSNTRQKKRLFEAFADHFVSLVTHRFASHCCEKLFIQSAPVVTKELSGTVEEEEHKEGEGEGEGEGEQSGTRASMESLFLYTLDELEAHLSYLLSDRFGSHALRVLLVVLSGRPLDQVSTKSLLQSKRKEHISVQGGRAEMDETTGQTRVVPESFTMATQMILESTTASMDPTALRVLATHPTGNPVLQLLLDLDISLNGKDKEKRDRLLILKLLPGAPDSLSDNSTPASDFVNSMIYDPIGSRLLETIVTHAPAKIFKALNTNFFSPRIHTYLRNDTACYPAIKALNRMSRDDVAESARKMVQEIPKVVAAKRYNVLKALFERCHVRQATEEIEALLEAVCTAYGSHDGLNLIPKLCGLDDETASKNQDEDQAKKFQPSLQTDKQKAATLSHGCQLASALLSIPGAPARVVQKSMLSLSTAQLVHLATSTTPSMIVIKTALSSPAEVPNFHKALVTKLTPSVMDLAHSQMGHNVVNAVVLIPSKAAVPEAQAAVVPFHLKERIMSTLGAGEKGLRESWTGRSVWRTWKGDQWKFRRSDWVRFVKEVDPEVKPEEKVWNRVADKKKMGKGKTNKAGKDRSIDQDEDGE</sequence>
<evidence type="ECO:0000256" key="3">
    <source>
        <dbReference type="ARBA" id="ARBA00022737"/>
    </source>
</evidence>
<dbReference type="STRING" id="158607.A0A2P5HKW2"/>
<dbReference type="GO" id="GO:0000472">
    <property type="term" value="P:endonucleolytic cleavage to generate mature 5'-end of SSU-rRNA from (SSU-rRNA, 5.8S rRNA, LSU-rRNA)"/>
    <property type="evidence" value="ECO:0007669"/>
    <property type="project" value="TreeGrafter"/>
</dbReference>
<dbReference type="InterPro" id="IPR001313">
    <property type="entry name" value="Pumilio_RNA-bd_rpt"/>
</dbReference>
<dbReference type="InParanoid" id="A0A2P5HKW2"/>
<gene>
    <name evidence="8" type="ORF">DHEL01_v210712</name>
</gene>
<dbReference type="GO" id="GO:0030688">
    <property type="term" value="C:preribosome, small subunit precursor"/>
    <property type="evidence" value="ECO:0007669"/>
    <property type="project" value="TreeGrafter"/>
</dbReference>
<comment type="caution">
    <text evidence="8">The sequence shown here is derived from an EMBL/GenBank/DDBJ whole genome shotgun (WGS) entry which is preliminary data.</text>
</comment>
<evidence type="ECO:0000256" key="1">
    <source>
        <dbReference type="ARBA" id="ARBA00004604"/>
    </source>
</evidence>
<evidence type="ECO:0000256" key="2">
    <source>
        <dbReference type="ARBA" id="ARBA00016427"/>
    </source>
</evidence>
<comment type="subcellular location">
    <subcellularLocation>
        <location evidence="1">Nucleus</location>
        <location evidence="1">Nucleolus</location>
    </subcellularLocation>
</comment>
<dbReference type="PANTHER" id="PTHR13102">
    <property type="entry name" value="NUCLEOLAR PROTEIN 9"/>
    <property type="match status" value="1"/>
</dbReference>
<dbReference type="SUPFAM" id="SSF48371">
    <property type="entry name" value="ARM repeat"/>
    <property type="match status" value="1"/>
</dbReference>
<comment type="function">
    <text evidence="4">RNA-binding nucleolar protein required for pre-rRNA processing. Involved in production of 18S rRNA and assembly of small ribosomal subunit.</text>
</comment>
<keyword evidence="9" id="KW-1185">Reference proteome</keyword>